<evidence type="ECO:0000313" key="1">
    <source>
        <dbReference type="EMBL" id="PZX39723.1"/>
    </source>
</evidence>
<dbReference type="Gene3D" id="3.30.420.250">
    <property type="match status" value="1"/>
</dbReference>
<protein>
    <submittedName>
        <fullName evidence="1">Uncharacterized protein DUF3822</fullName>
    </submittedName>
</protein>
<reference evidence="1 2" key="1">
    <citation type="submission" date="2018-06" db="EMBL/GenBank/DDBJ databases">
        <title>Genomic Encyclopedia of Archaeal and Bacterial Type Strains, Phase II (KMG-II): from individual species to whole genera.</title>
        <authorList>
            <person name="Goeker M."/>
        </authorList>
    </citation>
    <scope>NUCLEOTIDE SEQUENCE [LARGE SCALE GENOMIC DNA]</scope>
    <source>
        <strain evidence="1 2">DSM 17205</strain>
    </source>
</reference>
<dbReference type="CDD" id="cd24013">
    <property type="entry name" value="ASKHA_ATPase_BT3980-like"/>
    <property type="match status" value="1"/>
</dbReference>
<dbReference type="RefSeq" id="WP_201764098.1">
    <property type="nucleotide sequence ID" value="NZ_QKZR01000003.1"/>
</dbReference>
<organism evidence="1 2">
    <name type="scientific">Nonlabens dokdonensis</name>
    <dbReference type="NCBI Taxonomy" id="328515"/>
    <lineage>
        <taxon>Bacteria</taxon>
        <taxon>Pseudomonadati</taxon>
        <taxon>Bacteroidota</taxon>
        <taxon>Flavobacteriia</taxon>
        <taxon>Flavobacteriales</taxon>
        <taxon>Flavobacteriaceae</taxon>
        <taxon>Nonlabens</taxon>
    </lineage>
</organism>
<dbReference type="EMBL" id="QKZR01000003">
    <property type="protein sequence ID" value="PZX39723.1"/>
    <property type="molecule type" value="Genomic_DNA"/>
</dbReference>
<keyword evidence="2" id="KW-1185">Reference proteome</keyword>
<comment type="caution">
    <text evidence="1">The sequence shown here is derived from an EMBL/GenBank/DDBJ whole genome shotgun (WGS) entry which is preliminary data.</text>
</comment>
<dbReference type="Proteomes" id="UP000248584">
    <property type="component" value="Unassembled WGS sequence"/>
</dbReference>
<proteinExistence type="predicted"/>
<dbReference type="Gene3D" id="3.30.420.260">
    <property type="match status" value="1"/>
</dbReference>
<gene>
    <name evidence="1" type="ORF">LX97_02077</name>
</gene>
<name>A0ABX5PXF4_9FLAO</name>
<dbReference type="InterPro" id="IPR024213">
    <property type="entry name" value="DUF3822"/>
</dbReference>
<evidence type="ECO:0000313" key="2">
    <source>
        <dbReference type="Proteomes" id="UP000248584"/>
    </source>
</evidence>
<sequence>MKSQLVVTGLDSMHSKTITSPSDAIKKLSVLIHQDGLSFYIYNSSEIIATLHRSFKHPANPVEILQSIEICFEEEAVLDTAFAKATLIYHHHIFTSVPAAIYNEDHAVDYLKYNARILETDVLSVDQNLGQLPVNTVYIAYENINNYFFDKYGSYDYFHYSSRILEIHSDDTATIQPQVFLDIKNSHFYLTILKKGKLVAHNLFPHDAIEDILYYTLFTTHHNELDPETMKMIVYSEEKNESLYDLLYTYVRHVSFKTDYTNYIKQLLCV</sequence>
<dbReference type="Pfam" id="PF12864">
    <property type="entry name" value="DUF3822"/>
    <property type="match status" value="1"/>
</dbReference>
<accession>A0ABX5PXF4</accession>